<accession>A0A7J9SHL8</accession>
<dbReference type="RefSeq" id="WP_185192829.1">
    <property type="nucleotide sequence ID" value="NZ_JACKXD010000003.1"/>
</dbReference>
<evidence type="ECO:0000313" key="2">
    <source>
        <dbReference type="EMBL" id="MBB6646450.1"/>
    </source>
</evidence>
<evidence type="ECO:0000313" key="3">
    <source>
        <dbReference type="Proteomes" id="UP000546257"/>
    </source>
</evidence>
<protein>
    <submittedName>
        <fullName evidence="2">Uncharacterized protein</fullName>
    </submittedName>
</protein>
<keyword evidence="3" id="KW-1185">Reference proteome</keyword>
<proteinExistence type="predicted"/>
<organism evidence="2 3">
    <name type="scientific">Halobellus ruber</name>
    <dbReference type="NCBI Taxonomy" id="2761102"/>
    <lineage>
        <taxon>Archaea</taxon>
        <taxon>Methanobacteriati</taxon>
        <taxon>Methanobacteriota</taxon>
        <taxon>Stenosarchaea group</taxon>
        <taxon>Halobacteria</taxon>
        <taxon>Halobacteriales</taxon>
        <taxon>Haloferacaceae</taxon>
        <taxon>Halobellus</taxon>
    </lineage>
</organism>
<reference evidence="2 3" key="1">
    <citation type="submission" date="2020-08" db="EMBL/GenBank/DDBJ databases">
        <authorList>
            <person name="Seo M.-J."/>
        </authorList>
    </citation>
    <scope>NUCLEOTIDE SEQUENCE [LARGE SCALE GENOMIC DNA]</scope>
    <source>
        <strain evidence="2 3">MBLA0160</strain>
    </source>
</reference>
<dbReference type="Proteomes" id="UP000546257">
    <property type="component" value="Unassembled WGS sequence"/>
</dbReference>
<sequence>MDARRIETAADPETLAAALPATPPAGWQRTDNAGGIVEYRLPDDDGLCAAGKVTVRPDILGDAAVRVDLARGCQSAGTTYYDTVAAAAEGVAETLETAPEDP</sequence>
<feature type="region of interest" description="Disordered" evidence="1">
    <location>
        <begin position="1"/>
        <end position="29"/>
    </location>
</feature>
<name>A0A7J9SHL8_9EURY</name>
<evidence type="ECO:0000256" key="1">
    <source>
        <dbReference type="SAM" id="MobiDB-lite"/>
    </source>
</evidence>
<feature type="compositionally biased region" description="Low complexity" evidence="1">
    <location>
        <begin position="9"/>
        <end position="20"/>
    </location>
</feature>
<comment type="caution">
    <text evidence="2">The sequence shown here is derived from an EMBL/GenBank/DDBJ whole genome shotgun (WGS) entry which is preliminary data.</text>
</comment>
<gene>
    <name evidence="2" type="ORF">H5V44_09145</name>
</gene>
<dbReference type="EMBL" id="JACKXD010000003">
    <property type="protein sequence ID" value="MBB6646450.1"/>
    <property type="molecule type" value="Genomic_DNA"/>
</dbReference>
<dbReference type="AlphaFoldDB" id="A0A7J9SHL8"/>